<name>A0AA38KYT3_TAXCH</name>
<dbReference type="Proteomes" id="UP000824469">
    <property type="component" value="Unassembled WGS sequence"/>
</dbReference>
<comment type="similarity">
    <text evidence="3">Belongs to the DPH1/DPH2 family. DPH2 subfamily.</text>
</comment>
<organism evidence="7 8">
    <name type="scientific">Taxus chinensis</name>
    <name type="common">Chinese yew</name>
    <name type="synonym">Taxus wallichiana var. chinensis</name>
    <dbReference type="NCBI Taxonomy" id="29808"/>
    <lineage>
        <taxon>Eukaryota</taxon>
        <taxon>Viridiplantae</taxon>
        <taxon>Streptophyta</taxon>
        <taxon>Embryophyta</taxon>
        <taxon>Tracheophyta</taxon>
        <taxon>Spermatophyta</taxon>
        <taxon>Pinopsida</taxon>
        <taxon>Pinidae</taxon>
        <taxon>Conifers II</taxon>
        <taxon>Cupressales</taxon>
        <taxon>Taxaceae</taxon>
        <taxon>Taxus</taxon>
    </lineage>
</organism>
<comment type="caution">
    <text evidence="7">The sequence shown here is derived from an EMBL/GenBank/DDBJ whole genome shotgun (WGS) entry which is preliminary data.</text>
</comment>
<keyword evidence="8" id="KW-1185">Reference proteome</keyword>
<dbReference type="InterPro" id="IPR016435">
    <property type="entry name" value="DPH1/DPH2"/>
</dbReference>
<feature type="non-terminal residue" evidence="7">
    <location>
        <position position="468"/>
    </location>
</feature>
<protein>
    <recommendedName>
        <fullName evidence="9">2-(3-amino-3-carboxypropyl)histidine synthase subunit 2</fullName>
    </recommendedName>
</protein>
<keyword evidence="4" id="KW-0479">Metal-binding</keyword>
<dbReference type="OMA" id="TSNSRPM"/>
<dbReference type="GO" id="GO:0051536">
    <property type="term" value="F:iron-sulfur cluster binding"/>
    <property type="evidence" value="ECO:0007669"/>
    <property type="project" value="UniProtKB-KW"/>
</dbReference>
<evidence type="ECO:0008006" key="9">
    <source>
        <dbReference type="Google" id="ProtNLM"/>
    </source>
</evidence>
<evidence type="ECO:0000256" key="2">
    <source>
        <dbReference type="ARBA" id="ARBA00005156"/>
    </source>
</evidence>
<dbReference type="Gene3D" id="3.40.50.11860">
    <property type="entry name" value="Diphthamide synthesis DPH1/DPH2 domain 3"/>
    <property type="match status" value="1"/>
</dbReference>
<keyword evidence="6" id="KW-0411">Iron-sulfur</keyword>
<dbReference type="GO" id="GO:0017183">
    <property type="term" value="P:protein histidyl modification to diphthamide"/>
    <property type="evidence" value="ECO:0007669"/>
    <property type="project" value="InterPro"/>
</dbReference>
<dbReference type="InterPro" id="IPR042265">
    <property type="entry name" value="DPH1/DPH2_3"/>
</dbReference>
<keyword evidence="5" id="KW-0408">Iron</keyword>
<evidence type="ECO:0000256" key="1">
    <source>
        <dbReference type="ARBA" id="ARBA00001966"/>
    </source>
</evidence>
<evidence type="ECO:0000313" key="8">
    <source>
        <dbReference type="Proteomes" id="UP000824469"/>
    </source>
</evidence>
<dbReference type="FunFam" id="3.40.50.11860:FF:000001">
    <property type="entry name" value="2-(3-amino-3-carboxypropyl)histidine synthase subunit 2"/>
    <property type="match status" value="1"/>
</dbReference>
<reference evidence="7 8" key="1">
    <citation type="journal article" date="2021" name="Nat. Plants">
        <title>The Taxus genome provides insights into paclitaxel biosynthesis.</title>
        <authorList>
            <person name="Xiong X."/>
            <person name="Gou J."/>
            <person name="Liao Q."/>
            <person name="Li Y."/>
            <person name="Zhou Q."/>
            <person name="Bi G."/>
            <person name="Li C."/>
            <person name="Du R."/>
            <person name="Wang X."/>
            <person name="Sun T."/>
            <person name="Guo L."/>
            <person name="Liang H."/>
            <person name="Lu P."/>
            <person name="Wu Y."/>
            <person name="Zhang Z."/>
            <person name="Ro D.K."/>
            <person name="Shang Y."/>
            <person name="Huang S."/>
            <person name="Yan J."/>
        </authorList>
    </citation>
    <scope>NUCLEOTIDE SEQUENCE [LARGE SCALE GENOMIC DNA]</scope>
    <source>
        <strain evidence="7">Ta-2019</strain>
    </source>
</reference>
<comment type="cofactor">
    <cofactor evidence="1">
        <name>[4Fe-4S] cluster</name>
        <dbReference type="ChEBI" id="CHEBI:49883"/>
    </cofactor>
</comment>
<dbReference type="GO" id="GO:0090560">
    <property type="term" value="F:2-(3-amino-3-carboxypropyl)histidine synthase activity"/>
    <property type="evidence" value="ECO:0007669"/>
    <property type="project" value="InterPro"/>
</dbReference>
<dbReference type="SFLD" id="SFLDS00032">
    <property type="entry name" value="Radical_SAM_3-amino-3-carboxyp"/>
    <property type="match status" value="1"/>
</dbReference>
<dbReference type="GO" id="GO:0046872">
    <property type="term" value="F:metal ion binding"/>
    <property type="evidence" value="ECO:0007669"/>
    <property type="project" value="UniProtKB-KW"/>
</dbReference>
<dbReference type="Pfam" id="PF01866">
    <property type="entry name" value="Diphthamide_syn"/>
    <property type="match status" value="1"/>
</dbReference>
<evidence type="ECO:0000256" key="4">
    <source>
        <dbReference type="ARBA" id="ARBA00022723"/>
    </source>
</evidence>
<feature type="non-terminal residue" evidence="7">
    <location>
        <position position="1"/>
    </location>
</feature>
<sequence>TSYAVHNQVSAINDSGYIHDIEDLVFKTFFMFLCDKNKRVLLMYGTLVLPYDKTVESYDNTSRTSRLPAWFVFGKALFDIRDCADCLLEILPSTEKPLLVLFGLEYAYAIGKMKEELGVKLLTGNRSNTEINFAEVLCSAMDPSLPNANSILRKDESKNSNNAALYCDHPAGGSERGVLDELADLNQIEKLKHASEYCLGGLKWVLPEHHKMEDYLLVWIGQEGPALANVMLTYNACGVARYDPVRKLLLRDVPSQNKTLKRRYYLVERAKDADIVGIVVGTLGIAGYQEAIRQLKKLIKEAGKKSYTFVMGRPNPAKLANFPECNIFVYVACAQTALLDSKEFLAPLITPFEAVLAFRRGSQWTGSYFLDFEKLVEPCAEVASDRSKELRFSFIKGGYVEDDACPDDIEKGERAIMLANATEKALQLHENSANSLTVKGAAKSGAEFLSSRSYQGLEMGKEREPSYS</sequence>
<evidence type="ECO:0000313" key="7">
    <source>
        <dbReference type="EMBL" id="KAH9310654.1"/>
    </source>
</evidence>
<evidence type="ECO:0000256" key="3">
    <source>
        <dbReference type="ARBA" id="ARBA00006179"/>
    </source>
</evidence>
<dbReference type="PANTHER" id="PTHR10762:SF2">
    <property type="entry name" value="2-(3-AMINO-3-CARBOXYPROPYL)HISTIDINE SYNTHASE SUBUNIT 2"/>
    <property type="match status" value="1"/>
</dbReference>
<evidence type="ECO:0000256" key="6">
    <source>
        <dbReference type="ARBA" id="ARBA00023014"/>
    </source>
</evidence>
<comment type="pathway">
    <text evidence="2">Protein modification; peptidyl-diphthamide biosynthesis.</text>
</comment>
<dbReference type="PANTHER" id="PTHR10762">
    <property type="entry name" value="DIPHTHAMIDE BIOSYNTHESIS PROTEIN"/>
    <property type="match status" value="1"/>
</dbReference>
<gene>
    <name evidence="7" type="ORF">KI387_025689</name>
</gene>
<dbReference type="AlphaFoldDB" id="A0AA38KYT3"/>
<dbReference type="EMBL" id="JAHRHJ020000006">
    <property type="protein sequence ID" value="KAH9310654.1"/>
    <property type="molecule type" value="Genomic_DNA"/>
</dbReference>
<proteinExistence type="inferred from homology"/>
<accession>A0AA38KYT3</accession>
<dbReference type="NCBIfam" id="TIGR00322">
    <property type="entry name" value="diphth2_R"/>
    <property type="match status" value="1"/>
</dbReference>
<evidence type="ECO:0000256" key="5">
    <source>
        <dbReference type="ARBA" id="ARBA00023004"/>
    </source>
</evidence>